<keyword evidence="5" id="KW-1185">Reference proteome</keyword>
<dbReference type="InterPro" id="IPR050836">
    <property type="entry name" value="SDS22/Internalin_LRR"/>
</dbReference>
<dbReference type="InterPro" id="IPR032675">
    <property type="entry name" value="LRR_dom_sf"/>
</dbReference>
<feature type="compositionally biased region" description="Basic and acidic residues" evidence="3">
    <location>
        <begin position="28"/>
        <end position="40"/>
    </location>
</feature>
<name>A0AAV2HPE5_LYMST</name>
<dbReference type="SMART" id="SM00365">
    <property type="entry name" value="LRR_SD22"/>
    <property type="match status" value="3"/>
</dbReference>
<evidence type="ECO:0000256" key="3">
    <source>
        <dbReference type="SAM" id="MobiDB-lite"/>
    </source>
</evidence>
<keyword evidence="1" id="KW-0433">Leucine-rich repeat</keyword>
<feature type="region of interest" description="Disordered" evidence="3">
    <location>
        <begin position="542"/>
        <end position="681"/>
    </location>
</feature>
<dbReference type="SUPFAM" id="SSF52058">
    <property type="entry name" value="L domain-like"/>
    <property type="match status" value="1"/>
</dbReference>
<dbReference type="Proteomes" id="UP001497497">
    <property type="component" value="Unassembled WGS sequence"/>
</dbReference>
<evidence type="ECO:0000256" key="1">
    <source>
        <dbReference type="ARBA" id="ARBA00022614"/>
    </source>
</evidence>
<gene>
    <name evidence="4" type="ORF">GSLYS_00009884001</name>
</gene>
<proteinExistence type="predicted"/>
<dbReference type="PANTHER" id="PTHR46652">
    <property type="entry name" value="LEUCINE-RICH REPEAT AND IQ DOMAIN-CONTAINING PROTEIN 1-RELATED"/>
    <property type="match status" value="1"/>
</dbReference>
<dbReference type="PROSITE" id="PS51450">
    <property type="entry name" value="LRR"/>
    <property type="match status" value="4"/>
</dbReference>
<dbReference type="InterPro" id="IPR025875">
    <property type="entry name" value="Leu-rich_rpt_4"/>
</dbReference>
<reference evidence="4 5" key="1">
    <citation type="submission" date="2024-04" db="EMBL/GenBank/DDBJ databases">
        <authorList>
            <consortium name="Genoscope - CEA"/>
            <person name="William W."/>
        </authorList>
    </citation>
    <scope>NUCLEOTIDE SEQUENCE [LARGE SCALE GENOMIC DNA]</scope>
</reference>
<dbReference type="InterPro" id="IPR001611">
    <property type="entry name" value="Leu-rich_rpt"/>
</dbReference>
<dbReference type="Gene3D" id="3.80.10.10">
    <property type="entry name" value="Ribonuclease Inhibitor"/>
    <property type="match status" value="2"/>
</dbReference>
<feature type="region of interest" description="Disordered" evidence="3">
    <location>
        <begin position="760"/>
        <end position="788"/>
    </location>
</feature>
<comment type="caution">
    <text evidence="4">The sequence shown here is derived from an EMBL/GenBank/DDBJ whole genome shotgun (WGS) entry which is preliminary data.</text>
</comment>
<protein>
    <submittedName>
        <fullName evidence="4">Uncharacterized protein</fullName>
    </submittedName>
</protein>
<evidence type="ECO:0000313" key="4">
    <source>
        <dbReference type="EMBL" id="CAL1535951.1"/>
    </source>
</evidence>
<feature type="compositionally biased region" description="Polar residues" evidence="3">
    <location>
        <begin position="600"/>
        <end position="609"/>
    </location>
</feature>
<dbReference type="Pfam" id="PF12799">
    <property type="entry name" value="LRR_4"/>
    <property type="match status" value="1"/>
</dbReference>
<feature type="region of interest" description="Disordered" evidence="3">
    <location>
        <begin position="1107"/>
        <end position="1151"/>
    </location>
</feature>
<accession>A0AAV2HPE5</accession>
<feature type="compositionally biased region" description="Polar residues" evidence="3">
    <location>
        <begin position="574"/>
        <end position="585"/>
    </location>
</feature>
<feature type="region of interest" description="Disordered" evidence="3">
    <location>
        <begin position="1"/>
        <end position="100"/>
    </location>
</feature>
<keyword evidence="2" id="KW-0677">Repeat</keyword>
<evidence type="ECO:0000256" key="2">
    <source>
        <dbReference type="ARBA" id="ARBA00022737"/>
    </source>
</evidence>
<sequence>MSVPEPQPPHDGGTVIQAVDRASLQEGDWVRQEDGTEPHKPGLQLPHQLPAAVPTVASHSPRPPDFPPTHKTASASPRPAPPPPQPMPPPPPSLAEQQHMPHPAEVQRLAWIKSCTPWSKVSNEPWKLVVQSGQKVQKRPVSAKKKLAPIAESVVLTAAHAETLRQVSSVTLYDLPGCSLATLGQCWSLRYLTVTHCHLVCIDGISQCKHLHYVNAEHNTIEYIDLKDLGSLQVARLANNKVGAIHGLEGCVNLRWLDVSHNNITRLSGLSALRRLHTLNVSYNQLVGCEGLEEVVTLQQLDLSHNFLQRFTGIDKLCLLTWLDLSSNNLLEVPELKNQVLLQVLHLQENSIKSLGTFGQYWLPLLYRLNCSENMLESVEGLDKMILLRHLDMSLNQITELESLTQGLQHNGQLESLDVEGNPVVEVYSHEYKNHISEALRSLKVLNGDELMHEGSETLSADLRLDQEFLQMCRNQIHLHDTLRKDFENQKMTLQSASQATSESVCHTHFSFCDTSFKMAAEHRSAHEYGYTEMSSNLDTFKPASSSAADHNGLDKTLGPQESMGKKIQDLTVEETSNATATSDVPNVVTGSEGRKDQTTQDVSRNKSLNRPHVDPKNIKQRKVYKSGKTDVSGGEQKTVAMETSDRLSDFSDDDDGGNLVRGAGKPNLVPRPPRAPAKSSYVGQKDKFNMAVNKNERLNSEFKQKVYVDATLDGLEEEGNFNSNCSVVESEVKASKPQQSIHGRSGGLGQYSSEKDKFEMALQSQNQAERQTDKSAPGQVTAAQDGRTTLPGVRADVIASKMTEGGMDDMFMDFNVDNLDDIDMEALDFDIEKYLEMGELDEFLESGWRPSDEPQLPQSSYPVLRNIPQNGNVPRRSDQVSGPPAQPSQAWNVGLVTEPRGNNIRPFSGHGVVPPLAQPSPTPSTVASVAETIEGGSVRSKVDEIIEDWGFKDAHTAELMLARAKKMKYNTERKRKLSKLDPKQRLQLFRKLEESGRILSVRPPNVKTLPRKEYFQAREEETQRKELERRVEDHSRVGRTFEWIHTQVGDYPVSSSRINPGQVAFIPVYPQTLKIVQYHDKKTSPLSDHQSSAGSRAGLHQVRRLSLGDDYSGRSPSLPPIFKKDRLSFRDTPVEKSGGWGGGKKRSQKP</sequence>
<feature type="compositionally biased region" description="Basic and acidic residues" evidence="3">
    <location>
        <begin position="1123"/>
        <end position="1135"/>
    </location>
</feature>
<feature type="region of interest" description="Disordered" evidence="3">
    <location>
        <begin position="870"/>
        <end position="890"/>
    </location>
</feature>
<dbReference type="EMBL" id="CAXITT010000216">
    <property type="protein sequence ID" value="CAL1535951.1"/>
    <property type="molecule type" value="Genomic_DNA"/>
</dbReference>
<feature type="compositionally biased region" description="Pro residues" evidence="3">
    <location>
        <begin position="78"/>
        <end position="93"/>
    </location>
</feature>
<organism evidence="4 5">
    <name type="scientific">Lymnaea stagnalis</name>
    <name type="common">Great pond snail</name>
    <name type="synonym">Helix stagnalis</name>
    <dbReference type="NCBI Taxonomy" id="6523"/>
    <lineage>
        <taxon>Eukaryota</taxon>
        <taxon>Metazoa</taxon>
        <taxon>Spiralia</taxon>
        <taxon>Lophotrochozoa</taxon>
        <taxon>Mollusca</taxon>
        <taxon>Gastropoda</taxon>
        <taxon>Heterobranchia</taxon>
        <taxon>Euthyneura</taxon>
        <taxon>Panpulmonata</taxon>
        <taxon>Hygrophila</taxon>
        <taxon>Lymnaeoidea</taxon>
        <taxon>Lymnaeidae</taxon>
        <taxon>Lymnaea</taxon>
    </lineage>
</organism>
<dbReference type="AlphaFoldDB" id="A0AAV2HPE5"/>
<evidence type="ECO:0000313" key="5">
    <source>
        <dbReference type="Proteomes" id="UP001497497"/>
    </source>
</evidence>
<dbReference type="PANTHER" id="PTHR46652:SF7">
    <property type="entry name" value="LEUCINE-RICH REPEAT AND IQ DOMAIN-CONTAINING PROTEIN 1"/>
    <property type="match status" value="1"/>
</dbReference>